<gene>
    <name evidence="2" type="ORF">L4923_03785</name>
</gene>
<dbReference type="Proteomes" id="UP001201701">
    <property type="component" value="Unassembled WGS sequence"/>
</dbReference>
<name>A0ABS9QBY7_9HYPH</name>
<dbReference type="EMBL" id="JAKREW010000002">
    <property type="protein sequence ID" value="MCG7504134.1"/>
    <property type="molecule type" value="Genomic_DNA"/>
</dbReference>
<keyword evidence="1" id="KW-0732">Signal</keyword>
<evidence type="ECO:0000256" key="1">
    <source>
        <dbReference type="SAM" id="SignalP"/>
    </source>
</evidence>
<protein>
    <submittedName>
        <fullName evidence="2">Uncharacterized protein</fullName>
    </submittedName>
</protein>
<sequence length="105" mass="11094">MARYPVFRSFKLAATAVLMALLPLQAEAQIGCGARDVIVARLGQLFQEHQIGYGLVGQAAVVEIYVSAAGTWTVLMTDAGGQTCIMGAGDSWESTLTASVKDRDS</sequence>
<feature type="chain" id="PRO_5046784357" evidence="1">
    <location>
        <begin position="29"/>
        <end position="105"/>
    </location>
</feature>
<accession>A0ABS9QBY7</accession>
<reference evidence="2 3" key="1">
    <citation type="submission" date="2022-02" db="EMBL/GenBank/DDBJ databases">
        <title>Draft genome sequence of Mezorhizobium retamae strain IRAMC:0171 isolated from Retama raetam nodules.</title>
        <authorList>
            <person name="Bengaied R."/>
            <person name="Sbissi I."/>
            <person name="Huber K."/>
            <person name="Ghodbane F."/>
            <person name="Nouioui I."/>
            <person name="Tarhouni M."/>
            <person name="Gtari M."/>
        </authorList>
    </citation>
    <scope>NUCLEOTIDE SEQUENCE [LARGE SCALE GENOMIC DNA]</scope>
    <source>
        <strain evidence="2 3">IRAMC:0171</strain>
    </source>
</reference>
<evidence type="ECO:0000313" key="2">
    <source>
        <dbReference type="EMBL" id="MCG7504134.1"/>
    </source>
</evidence>
<comment type="caution">
    <text evidence="2">The sequence shown here is derived from an EMBL/GenBank/DDBJ whole genome shotgun (WGS) entry which is preliminary data.</text>
</comment>
<proteinExistence type="predicted"/>
<feature type="signal peptide" evidence="1">
    <location>
        <begin position="1"/>
        <end position="28"/>
    </location>
</feature>
<keyword evidence="3" id="KW-1185">Reference proteome</keyword>
<evidence type="ECO:0000313" key="3">
    <source>
        <dbReference type="Proteomes" id="UP001201701"/>
    </source>
</evidence>
<organism evidence="2 3">
    <name type="scientific">Mesorhizobium retamae</name>
    <dbReference type="NCBI Taxonomy" id="2912854"/>
    <lineage>
        <taxon>Bacteria</taxon>
        <taxon>Pseudomonadati</taxon>
        <taxon>Pseudomonadota</taxon>
        <taxon>Alphaproteobacteria</taxon>
        <taxon>Hyphomicrobiales</taxon>
        <taxon>Phyllobacteriaceae</taxon>
        <taxon>Mesorhizobium</taxon>
    </lineage>
</organism>
<dbReference type="RefSeq" id="WP_239362174.1">
    <property type="nucleotide sequence ID" value="NZ_JAKREW010000002.1"/>
</dbReference>